<reference evidence="4" key="1">
    <citation type="journal article" date="2019" name="Int. J. Syst. Evol. Microbiol.">
        <title>The Global Catalogue of Microorganisms (GCM) 10K type strain sequencing project: providing services to taxonomists for standard genome sequencing and annotation.</title>
        <authorList>
            <consortium name="The Broad Institute Genomics Platform"/>
            <consortium name="The Broad Institute Genome Sequencing Center for Infectious Disease"/>
            <person name="Wu L."/>
            <person name="Ma J."/>
        </authorList>
    </citation>
    <scope>NUCLEOTIDE SEQUENCE [LARGE SCALE GENOMIC DNA]</scope>
    <source>
        <strain evidence="4">JCM 9091</strain>
    </source>
</reference>
<protein>
    <recommendedName>
        <fullName evidence="2">Deoxyribonuclease NucA/NucB domain-containing protein</fullName>
    </recommendedName>
</protein>
<feature type="signal peptide" evidence="1">
    <location>
        <begin position="1"/>
        <end position="32"/>
    </location>
</feature>
<comment type="caution">
    <text evidence="3">The sequence shown here is derived from an EMBL/GenBank/DDBJ whole genome shotgun (WGS) entry which is preliminary data.</text>
</comment>
<dbReference type="InterPro" id="IPR029476">
    <property type="entry name" value="DNase_NucA_NucB"/>
</dbReference>
<keyword evidence="4" id="KW-1185">Reference proteome</keyword>
<dbReference type="EMBL" id="BAAAUF010000010">
    <property type="protein sequence ID" value="GAA3031445.1"/>
    <property type="molecule type" value="Genomic_DNA"/>
</dbReference>
<evidence type="ECO:0000259" key="2">
    <source>
        <dbReference type="Pfam" id="PF14040"/>
    </source>
</evidence>
<organism evidence="3 4">
    <name type="scientific">Streptomyces glomeratus</name>
    <dbReference type="NCBI Taxonomy" id="284452"/>
    <lineage>
        <taxon>Bacteria</taxon>
        <taxon>Bacillati</taxon>
        <taxon>Actinomycetota</taxon>
        <taxon>Actinomycetes</taxon>
        <taxon>Kitasatosporales</taxon>
        <taxon>Streptomycetaceae</taxon>
        <taxon>Streptomyces</taxon>
    </lineage>
</organism>
<dbReference type="Pfam" id="PF14040">
    <property type="entry name" value="DNase_NucA_NucB"/>
    <property type="match status" value="1"/>
</dbReference>
<name>A0ABP6L652_9ACTN</name>
<feature type="domain" description="Deoxyribonuclease NucA/NucB" evidence="2">
    <location>
        <begin position="279"/>
        <end position="339"/>
    </location>
</feature>
<sequence>MNLRTRMKTGLLGVTGAALLVGGLTAAHPATAQPSAAVNALSAMKVDAVKTAHVDAAGVLCKIGYITITRTSMCLDVNARVDVLRNGRPVGSATFEVKHSMTLKTNKLKWGESFTVGKARLVNASGISVSVSVGAGKGVKTSVKFPQGSRLGPAHKGSVSYSASVKKHKQLSNPASYRFTFTKPGYTIGTGGYKSAKFRCDDTFWSRDDTKRVKNPGCVFPGYAPVFSLSRSDSKVKESAKHILDAQRAITGHPGASTPLHRITDEKTIDKHRRAMCGRTHAPSGKDCDEYPFAATKEGGNPRRGSIRVISASDNRSAGARLGGFYKSQRVLGNDAYYVRIK</sequence>
<dbReference type="RefSeq" id="WP_234513179.1">
    <property type="nucleotide sequence ID" value="NZ_BAAAUF010000010.1"/>
</dbReference>
<accession>A0ABP6L652</accession>
<dbReference type="Proteomes" id="UP001501532">
    <property type="component" value="Unassembled WGS sequence"/>
</dbReference>
<feature type="chain" id="PRO_5045902617" description="Deoxyribonuclease NucA/NucB domain-containing protein" evidence="1">
    <location>
        <begin position="33"/>
        <end position="342"/>
    </location>
</feature>
<evidence type="ECO:0000313" key="4">
    <source>
        <dbReference type="Proteomes" id="UP001501532"/>
    </source>
</evidence>
<keyword evidence="1" id="KW-0732">Signal</keyword>
<evidence type="ECO:0000313" key="3">
    <source>
        <dbReference type="EMBL" id="GAA3031445.1"/>
    </source>
</evidence>
<proteinExistence type="predicted"/>
<evidence type="ECO:0000256" key="1">
    <source>
        <dbReference type="SAM" id="SignalP"/>
    </source>
</evidence>
<gene>
    <name evidence="3" type="ORF">GCM10010448_11770</name>
</gene>